<keyword evidence="6" id="KW-1185">Reference proteome</keyword>
<feature type="domain" description="HTH araC/xylS-type" evidence="4">
    <location>
        <begin position="242"/>
        <end position="339"/>
    </location>
</feature>
<dbReference type="Pfam" id="PF12625">
    <property type="entry name" value="Arabinose_bd"/>
    <property type="match status" value="1"/>
</dbReference>
<accession>A0A917ZA13</accession>
<dbReference type="GO" id="GO:0003700">
    <property type="term" value="F:DNA-binding transcription factor activity"/>
    <property type="evidence" value="ECO:0007669"/>
    <property type="project" value="InterPro"/>
</dbReference>
<dbReference type="EMBL" id="BMLT01000003">
    <property type="protein sequence ID" value="GGO79315.1"/>
    <property type="molecule type" value="Genomic_DNA"/>
</dbReference>
<dbReference type="AlphaFoldDB" id="A0A917ZA13"/>
<gene>
    <name evidence="5" type="ORF">GCM10011348_13290</name>
</gene>
<dbReference type="GO" id="GO:0005829">
    <property type="term" value="C:cytosol"/>
    <property type="evidence" value="ECO:0007669"/>
    <property type="project" value="TreeGrafter"/>
</dbReference>
<protein>
    <submittedName>
        <fullName evidence="5">AraC family transcriptional regulator</fullName>
    </submittedName>
</protein>
<dbReference type="PRINTS" id="PR00032">
    <property type="entry name" value="HTHARAC"/>
</dbReference>
<comment type="caution">
    <text evidence="5">The sequence shown here is derived from an EMBL/GenBank/DDBJ whole genome shotgun (WGS) entry which is preliminary data.</text>
</comment>
<evidence type="ECO:0000313" key="5">
    <source>
        <dbReference type="EMBL" id="GGO79315.1"/>
    </source>
</evidence>
<dbReference type="PANTHER" id="PTHR47894">
    <property type="entry name" value="HTH-TYPE TRANSCRIPTIONAL REGULATOR GADX"/>
    <property type="match status" value="1"/>
</dbReference>
<dbReference type="SMART" id="SM00342">
    <property type="entry name" value="HTH_ARAC"/>
    <property type="match status" value="1"/>
</dbReference>
<keyword evidence="1" id="KW-0805">Transcription regulation</keyword>
<dbReference type="Pfam" id="PF12833">
    <property type="entry name" value="HTH_18"/>
    <property type="match status" value="1"/>
</dbReference>
<name>A0A917ZA13_9GAMM</name>
<dbReference type="Proteomes" id="UP000599578">
    <property type="component" value="Unassembled WGS sequence"/>
</dbReference>
<dbReference type="PANTHER" id="PTHR47894:SF1">
    <property type="entry name" value="HTH-TYPE TRANSCRIPTIONAL REGULATOR VQSM"/>
    <property type="match status" value="1"/>
</dbReference>
<dbReference type="PROSITE" id="PS01124">
    <property type="entry name" value="HTH_ARAC_FAMILY_2"/>
    <property type="match status" value="1"/>
</dbReference>
<reference evidence="5 6" key="1">
    <citation type="journal article" date="2014" name="Int. J. Syst. Evol. Microbiol.">
        <title>Complete genome sequence of Corynebacterium casei LMG S-19264T (=DSM 44701T), isolated from a smear-ripened cheese.</title>
        <authorList>
            <consortium name="US DOE Joint Genome Institute (JGI-PGF)"/>
            <person name="Walter F."/>
            <person name="Albersmeier A."/>
            <person name="Kalinowski J."/>
            <person name="Ruckert C."/>
        </authorList>
    </citation>
    <scope>NUCLEOTIDE SEQUENCE [LARGE SCALE GENOMIC DNA]</scope>
    <source>
        <strain evidence="5 6">CGMCC 1.7286</strain>
    </source>
</reference>
<keyword evidence="3" id="KW-0804">Transcription</keyword>
<proteinExistence type="predicted"/>
<dbReference type="GO" id="GO:0000976">
    <property type="term" value="F:transcription cis-regulatory region binding"/>
    <property type="evidence" value="ECO:0007669"/>
    <property type="project" value="TreeGrafter"/>
</dbReference>
<evidence type="ECO:0000256" key="1">
    <source>
        <dbReference type="ARBA" id="ARBA00023015"/>
    </source>
</evidence>
<sequence>MQPQKRSVEHASLPTQVVSIIADVLKEHGISDNLLLEGTTLMPSALRHQTTYVRYEQLLRILENALNLYPKPGLGLEVGRREHVASWGLLGFAVMTVADLRAVLEIGNRYYLSGPALYDLHSYIEGNDSIIQVVTPRPIGRLLPVVVEELFATVCTVFPELIGEPFRVKELQVTYDRPAYSHLYDEFFQCPVRYNAPANHLVFDSAYLDKPLVNANPVSALLSQQLCEQALQNHAHEADLCHTIKLILLRKPDRFPNMEAVADELQMSPRTLRRRLSAEETSYQTLVDEVRRDLAIGYLRDTRLSLAEVAERIGFTEYGNFRKAFRRWTGHAPSHYRNDDTVEDRG</sequence>
<dbReference type="InterPro" id="IPR032687">
    <property type="entry name" value="AraC-type_N"/>
</dbReference>
<evidence type="ECO:0000313" key="6">
    <source>
        <dbReference type="Proteomes" id="UP000599578"/>
    </source>
</evidence>
<evidence type="ECO:0000256" key="3">
    <source>
        <dbReference type="ARBA" id="ARBA00023163"/>
    </source>
</evidence>
<evidence type="ECO:0000256" key="2">
    <source>
        <dbReference type="ARBA" id="ARBA00023125"/>
    </source>
</evidence>
<keyword evidence="2" id="KW-0238">DNA-binding</keyword>
<dbReference type="InterPro" id="IPR020449">
    <property type="entry name" value="Tscrpt_reg_AraC-type_HTH"/>
</dbReference>
<dbReference type="InterPro" id="IPR009057">
    <property type="entry name" value="Homeodomain-like_sf"/>
</dbReference>
<evidence type="ECO:0000259" key="4">
    <source>
        <dbReference type="PROSITE" id="PS01124"/>
    </source>
</evidence>
<organism evidence="5 6">
    <name type="scientific">Marinobacterium nitratireducens</name>
    <dbReference type="NCBI Taxonomy" id="518897"/>
    <lineage>
        <taxon>Bacteria</taxon>
        <taxon>Pseudomonadati</taxon>
        <taxon>Pseudomonadota</taxon>
        <taxon>Gammaproteobacteria</taxon>
        <taxon>Oceanospirillales</taxon>
        <taxon>Oceanospirillaceae</taxon>
        <taxon>Marinobacterium</taxon>
    </lineage>
</organism>
<dbReference type="InterPro" id="IPR018060">
    <property type="entry name" value="HTH_AraC"/>
</dbReference>
<dbReference type="RefSeq" id="WP_188859701.1">
    <property type="nucleotide sequence ID" value="NZ_BMLT01000003.1"/>
</dbReference>
<dbReference type="SUPFAM" id="SSF46689">
    <property type="entry name" value="Homeodomain-like"/>
    <property type="match status" value="1"/>
</dbReference>
<dbReference type="Gene3D" id="1.10.10.60">
    <property type="entry name" value="Homeodomain-like"/>
    <property type="match status" value="1"/>
</dbReference>